<dbReference type="FunFam" id="3.30.565.10:FF:000037">
    <property type="entry name" value="Hybrid sensor histidine kinase/response regulator"/>
    <property type="match status" value="1"/>
</dbReference>
<gene>
    <name evidence="17" type="ORF">GS601_12030</name>
</gene>
<evidence type="ECO:0000256" key="12">
    <source>
        <dbReference type="SAM" id="MobiDB-lite"/>
    </source>
</evidence>
<keyword evidence="7" id="KW-0418">Kinase</keyword>
<comment type="catalytic activity">
    <reaction evidence="1">
        <text>ATP + protein L-histidine = ADP + protein N-phospho-L-histidine.</text>
        <dbReference type="EC" id="2.7.13.3"/>
    </reaction>
</comment>
<dbReference type="SMART" id="SM00086">
    <property type="entry name" value="PAC"/>
    <property type="match status" value="2"/>
</dbReference>
<keyword evidence="4 11" id="KW-0597">Phosphoprotein</keyword>
<evidence type="ECO:0000256" key="4">
    <source>
        <dbReference type="ARBA" id="ARBA00022553"/>
    </source>
</evidence>
<dbReference type="SMART" id="SM00091">
    <property type="entry name" value="PAS"/>
    <property type="match status" value="3"/>
</dbReference>
<dbReference type="SUPFAM" id="SSF55874">
    <property type="entry name" value="ATPase domain of HSP90 chaperone/DNA topoisomerase II/histidine kinase"/>
    <property type="match status" value="2"/>
</dbReference>
<evidence type="ECO:0000256" key="10">
    <source>
        <dbReference type="ARBA" id="ARBA00074306"/>
    </source>
</evidence>
<dbReference type="AlphaFoldDB" id="A0A8J7Z0T9"/>
<keyword evidence="6" id="KW-0547">Nucleotide-binding</keyword>
<dbReference type="SMART" id="SM00448">
    <property type="entry name" value="REC"/>
    <property type="match status" value="2"/>
</dbReference>
<evidence type="ECO:0000256" key="2">
    <source>
        <dbReference type="ARBA" id="ARBA00006402"/>
    </source>
</evidence>
<dbReference type="Gene3D" id="3.30.450.20">
    <property type="entry name" value="PAS domain"/>
    <property type="match status" value="3"/>
</dbReference>
<dbReference type="SMART" id="SM00388">
    <property type="entry name" value="HisKA"/>
    <property type="match status" value="2"/>
</dbReference>
<dbReference type="InterPro" id="IPR001610">
    <property type="entry name" value="PAC"/>
</dbReference>
<evidence type="ECO:0000256" key="6">
    <source>
        <dbReference type="ARBA" id="ARBA00022741"/>
    </source>
</evidence>
<organism evidence="17 18">
    <name type="scientific">Myxacorys almedinensis A</name>
    <dbReference type="NCBI Taxonomy" id="2690445"/>
    <lineage>
        <taxon>Bacteria</taxon>
        <taxon>Bacillati</taxon>
        <taxon>Cyanobacteriota</taxon>
        <taxon>Cyanophyceae</taxon>
        <taxon>Leptolyngbyales</taxon>
        <taxon>Leptolyngbyaceae</taxon>
        <taxon>Myxacorys</taxon>
        <taxon>Myxacorys almedinensis</taxon>
    </lineage>
</organism>
<feature type="region of interest" description="Disordered" evidence="12">
    <location>
        <begin position="1"/>
        <end position="20"/>
    </location>
</feature>
<dbReference type="EC" id="2.7.13.3" evidence="3"/>
<dbReference type="CDD" id="cd17574">
    <property type="entry name" value="REC_OmpR"/>
    <property type="match status" value="1"/>
</dbReference>
<dbReference type="CDD" id="cd17580">
    <property type="entry name" value="REC_2_DhkD-like"/>
    <property type="match status" value="1"/>
</dbReference>
<evidence type="ECO:0000313" key="18">
    <source>
        <dbReference type="Proteomes" id="UP000646053"/>
    </source>
</evidence>
<dbReference type="Gene3D" id="2.10.70.100">
    <property type="match status" value="1"/>
</dbReference>
<dbReference type="NCBIfam" id="TIGR00229">
    <property type="entry name" value="sensory_box"/>
    <property type="match status" value="3"/>
</dbReference>
<dbReference type="RefSeq" id="WP_162423527.1">
    <property type="nucleotide sequence ID" value="NZ_WVIE01000012.1"/>
</dbReference>
<evidence type="ECO:0000256" key="11">
    <source>
        <dbReference type="PROSITE-ProRule" id="PRU00169"/>
    </source>
</evidence>
<evidence type="ECO:0000256" key="8">
    <source>
        <dbReference type="ARBA" id="ARBA00022840"/>
    </source>
</evidence>
<dbReference type="InterPro" id="IPR013655">
    <property type="entry name" value="PAS_fold_3"/>
</dbReference>
<dbReference type="Pfam" id="PF08447">
    <property type="entry name" value="PAS_3"/>
    <property type="match status" value="1"/>
</dbReference>
<dbReference type="InterPro" id="IPR003594">
    <property type="entry name" value="HATPase_dom"/>
</dbReference>
<dbReference type="InterPro" id="IPR000014">
    <property type="entry name" value="PAS"/>
</dbReference>
<dbReference type="InterPro" id="IPR000700">
    <property type="entry name" value="PAS-assoc_C"/>
</dbReference>
<dbReference type="InterPro" id="IPR004358">
    <property type="entry name" value="Sig_transdc_His_kin-like_C"/>
</dbReference>
<feature type="domain" description="PAS" evidence="15">
    <location>
        <begin position="584"/>
        <end position="654"/>
    </location>
</feature>
<dbReference type="PROSITE" id="PS50113">
    <property type="entry name" value="PAC"/>
    <property type="match status" value="2"/>
</dbReference>
<dbReference type="InterPro" id="IPR035965">
    <property type="entry name" value="PAS-like_dom_sf"/>
</dbReference>
<feature type="domain" description="Response regulatory" evidence="14">
    <location>
        <begin position="1094"/>
        <end position="1210"/>
    </location>
</feature>
<dbReference type="CDD" id="cd16922">
    <property type="entry name" value="HATPase_EvgS-ArcB-TorS-like"/>
    <property type="match status" value="2"/>
</dbReference>
<protein>
    <recommendedName>
        <fullName evidence="10">Circadian input-output histidine kinase CikA</fullName>
        <ecNumber evidence="3">2.7.13.3</ecNumber>
    </recommendedName>
</protein>
<evidence type="ECO:0000256" key="7">
    <source>
        <dbReference type="ARBA" id="ARBA00022777"/>
    </source>
</evidence>
<dbReference type="PROSITE" id="PS50109">
    <property type="entry name" value="HIS_KIN"/>
    <property type="match status" value="2"/>
</dbReference>
<dbReference type="Pfam" id="PF00072">
    <property type="entry name" value="Response_reg"/>
    <property type="match status" value="2"/>
</dbReference>
<keyword evidence="8" id="KW-0067">ATP-binding</keyword>
<dbReference type="InterPro" id="IPR013656">
    <property type="entry name" value="PAS_4"/>
</dbReference>
<dbReference type="Pfam" id="PF00512">
    <property type="entry name" value="HisKA"/>
    <property type="match status" value="2"/>
</dbReference>
<proteinExistence type="inferred from homology"/>
<dbReference type="InterPro" id="IPR001789">
    <property type="entry name" value="Sig_transdc_resp-reg_receiver"/>
</dbReference>
<dbReference type="InterPro" id="IPR005467">
    <property type="entry name" value="His_kinase_dom"/>
</dbReference>
<dbReference type="Gene3D" id="3.40.50.2300">
    <property type="match status" value="2"/>
</dbReference>
<evidence type="ECO:0000256" key="5">
    <source>
        <dbReference type="ARBA" id="ARBA00022679"/>
    </source>
</evidence>
<evidence type="ECO:0000256" key="9">
    <source>
        <dbReference type="ARBA" id="ARBA00023012"/>
    </source>
</evidence>
<keyword evidence="5" id="KW-0808">Transferase</keyword>
<dbReference type="FunFam" id="3.30.565.10:FF:000010">
    <property type="entry name" value="Sensor histidine kinase RcsC"/>
    <property type="match status" value="1"/>
</dbReference>
<reference evidence="17" key="1">
    <citation type="submission" date="2019-12" db="EMBL/GenBank/DDBJ databases">
        <title>High-Quality draft genome sequences of three cyanobacteria isolated from the limestone walls of the Old Cathedral of Coimbra.</title>
        <authorList>
            <person name="Tiago I."/>
            <person name="Soares F."/>
            <person name="Portugal A."/>
        </authorList>
    </citation>
    <scope>NUCLEOTIDE SEQUENCE</scope>
    <source>
        <strain evidence="17">A</strain>
    </source>
</reference>
<evidence type="ECO:0000313" key="17">
    <source>
        <dbReference type="EMBL" id="NDJ18007.1"/>
    </source>
</evidence>
<evidence type="ECO:0000259" key="14">
    <source>
        <dbReference type="PROSITE" id="PS50110"/>
    </source>
</evidence>
<dbReference type="Gene3D" id="1.10.287.130">
    <property type="match status" value="2"/>
</dbReference>
<dbReference type="PANTHER" id="PTHR43547:SF2">
    <property type="entry name" value="HYBRID SIGNAL TRANSDUCTION HISTIDINE KINASE C"/>
    <property type="match status" value="1"/>
</dbReference>
<dbReference type="Pfam" id="PF02518">
    <property type="entry name" value="HATPase_c"/>
    <property type="match status" value="2"/>
</dbReference>
<dbReference type="InterPro" id="IPR003661">
    <property type="entry name" value="HisK_dim/P_dom"/>
</dbReference>
<keyword evidence="9" id="KW-0902">Two-component regulatory system</keyword>
<dbReference type="PRINTS" id="PR00344">
    <property type="entry name" value="BCTRLSENSOR"/>
</dbReference>
<dbReference type="EMBL" id="WVIE01000012">
    <property type="protein sequence ID" value="NDJ18007.1"/>
    <property type="molecule type" value="Genomic_DNA"/>
</dbReference>
<dbReference type="Proteomes" id="UP000646053">
    <property type="component" value="Unassembled WGS sequence"/>
</dbReference>
<keyword evidence="18" id="KW-1185">Reference proteome</keyword>
<feature type="domain" description="PAC" evidence="16">
    <location>
        <begin position="114"/>
        <end position="165"/>
    </location>
</feature>
<dbReference type="Pfam" id="PF00989">
    <property type="entry name" value="PAS"/>
    <property type="match status" value="1"/>
</dbReference>
<dbReference type="GO" id="GO:0005524">
    <property type="term" value="F:ATP binding"/>
    <property type="evidence" value="ECO:0007669"/>
    <property type="project" value="UniProtKB-KW"/>
</dbReference>
<evidence type="ECO:0000259" key="16">
    <source>
        <dbReference type="PROSITE" id="PS50113"/>
    </source>
</evidence>
<dbReference type="Pfam" id="PF08448">
    <property type="entry name" value="PAS_4"/>
    <property type="match status" value="1"/>
</dbReference>
<dbReference type="CDD" id="cd00130">
    <property type="entry name" value="PAS"/>
    <property type="match status" value="3"/>
</dbReference>
<dbReference type="GO" id="GO:0006355">
    <property type="term" value="P:regulation of DNA-templated transcription"/>
    <property type="evidence" value="ECO:0007669"/>
    <property type="project" value="InterPro"/>
</dbReference>
<dbReference type="SUPFAM" id="SSF52172">
    <property type="entry name" value="CheY-like"/>
    <property type="match status" value="2"/>
</dbReference>
<evidence type="ECO:0000256" key="3">
    <source>
        <dbReference type="ARBA" id="ARBA00012438"/>
    </source>
</evidence>
<dbReference type="InterPro" id="IPR011006">
    <property type="entry name" value="CheY-like_superfamily"/>
</dbReference>
<dbReference type="PANTHER" id="PTHR43547">
    <property type="entry name" value="TWO-COMPONENT HISTIDINE KINASE"/>
    <property type="match status" value="1"/>
</dbReference>
<dbReference type="GO" id="GO:0000155">
    <property type="term" value="F:phosphorelay sensor kinase activity"/>
    <property type="evidence" value="ECO:0007669"/>
    <property type="project" value="InterPro"/>
</dbReference>
<accession>A0A8J7Z0T9</accession>
<evidence type="ECO:0000259" key="13">
    <source>
        <dbReference type="PROSITE" id="PS50109"/>
    </source>
</evidence>
<dbReference type="PROSITE" id="PS50112">
    <property type="entry name" value="PAS"/>
    <property type="match status" value="2"/>
</dbReference>
<comment type="similarity">
    <text evidence="2">In the N-terminal section; belongs to the phytochrome family.</text>
</comment>
<dbReference type="InterPro" id="IPR036097">
    <property type="entry name" value="HisK_dim/P_sf"/>
</dbReference>
<feature type="domain" description="Histidine kinase" evidence="13">
    <location>
        <begin position="176"/>
        <end position="394"/>
    </location>
</feature>
<feature type="domain" description="Histidine kinase" evidence="13">
    <location>
        <begin position="855"/>
        <end position="1073"/>
    </location>
</feature>
<dbReference type="CDD" id="cd00082">
    <property type="entry name" value="HisKA"/>
    <property type="match status" value="2"/>
</dbReference>
<dbReference type="SMART" id="SM00387">
    <property type="entry name" value="HATPase_c"/>
    <property type="match status" value="2"/>
</dbReference>
<dbReference type="InterPro" id="IPR013767">
    <property type="entry name" value="PAS_fold"/>
</dbReference>
<dbReference type="SUPFAM" id="SSF55785">
    <property type="entry name" value="PYP-like sensor domain (PAS domain)"/>
    <property type="match status" value="3"/>
</dbReference>
<feature type="domain" description="PAS" evidence="15">
    <location>
        <begin position="32"/>
        <end position="111"/>
    </location>
</feature>
<dbReference type="SUPFAM" id="SSF47384">
    <property type="entry name" value="Homodimeric domain of signal transducing histidine kinase"/>
    <property type="match status" value="2"/>
</dbReference>
<comment type="caution">
    <text evidence="17">The sequence shown here is derived from an EMBL/GenBank/DDBJ whole genome shotgun (WGS) entry which is preliminary data.</text>
</comment>
<sequence>MTREPEIPAEQRSASPQFLLDAEETRSDEMLTAEYYKRQAEAICNNATLALFIMNEHQQCVFMNAAAEKLTGFRFAEVKGRALHAVIHHTHPDGRPYLLEECPIDRAFPQNNQEQGEEIFVHKDGSFYPVAYTASPIREGDNVVGTIIEVRDITREKLDEQARAELDQAKSAFFSNISHELRTPLTLVLGETEEALADVEEPMSDRLRDRIEVIRRNGQRLLKLVNTLLDFSRLESGHTEGIYEATDLATYTSDLASMFRSTIERAGLQLVVDCPALSEPIYVDRGMWEKIVLNLLSNAFKFTFHGWITIRLRERDDRVELTVEDTGIGIPHNELPKLFERFHRVEGAEGRSFEGSGIGLSLVQELVNLHYGEIRATSTPGQGSCFTVSIPTGTAHLPAESRAEIRRLDSTMLGAGSFIQEALGWLPEPEAKPDFSRSQAAAPVARLLIADDNADMRNYLKRLLSQHYDVHTVADGVAALDAVRSHLPDLVLTDVMMPGLDGVELLRSLRSDPQTQTIPIILLSAQVAEDARLEGLEAGADDYLTKPFSAKELLVRVESSLKLAQQRQRGRIREQALMSEAQTAEANLQGVLSSLRDGFLILDHNWHYIYINDRQLEMLELRRDQVVGKNVWDLFPDLVGSEFYDRLHYVMHEHMPVQFEYYYTACHRWFENRVYPTPDGISILCAEITERKQAEAALRESQARLQFLLNSSQIGSWDLDLTSKPMTAHRSLKHDQIFGYESLLPEWNDEIFLAHVHPDDREFVEQSFQQMLSTHADWNFECRIIRPDHQICWIWARGSVYYDADGVPIRLLGMVVDITNRKQAEQEREDLLQREQAARAAAERANRIKDEFLAVVSHELRTPMNPILGWARLLHQGRLSAEKTETAIATIERNAKLQVQLIDDLLDVSRILRGKMSLAIAPVNLAAVISGAIETVRLAAEAKSLSIHITGAKPGVTVNGDPGRLQQVVWNLLSNAVKFTPEGGQITIDLSPVGTQAQIQVSDTGKGISAEFLPYVFEHFRQEDAAITRKFGGLGLGLSIVRQITELHGGTVSVDSPGEGKGTIFTVKIPLAAYHAEALPPARSHFDHRLSDVRILVVDDEADSRDIITFVLEQEGAIVTSVASGFEALDRIDLIHPDLIISDIGMPEMDGYRLMHLLRAMPQAKTIPAIALTAYAGEYDQRQALKVGFQHHLSKPVDLDQLTQAIHQALFNAHPQPD</sequence>
<feature type="modified residue" description="4-aspartylphosphate" evidence="11">
    <location>
        <position position="1143"/>
    </location>
</feature>
<name>A0A8J7Z0T9_9CYAN</name>
<dbReference type="InterPro" id="IPR036890">
    <property type="entry name" value="HATPase_C_sf"/>
</dbReference>
<evidence type="ECO:0000259" key="15">
    <source>
        <dbReference type="PROSITE" id="PS50112"/>
    </source>
</evidence>
<evidence type="ECO:0000256" key="1">
    <source>
        <dbReference type="ARBA" id="ARBA00000085"/>
    </source>
</evidence>
<feature type="modified residue" description="4-aspartylphosphate" evidence="11">
    <location>
        <position position="494"/>
    </location>
</feature>
<feature type="domain" description="Response regulatory" evidence="14">
    <location>
        <begin position="446"/>
        <end position="561"/>
    </location>
</feature>
<dbReference type="Gene3D" id="3.30.565.10">
    <property type="entry name" value="Histidine kinase-like ATPase, C-terminal domain"/>
    <property type="match status" value="2"/>
</dbReference>
<dbReference type="PROSITE" id="PS50110">
    <property type="entry name" value="RESPONSE_REGULATORY"/>
    <property type="match status" value="2"/>
</dbReference>
<feature type="domain" description="PAC" evidence="16">
    <location>
        <begin position="778"/>
        <end position="830"/>
    </location>
</feature>